<evidence type="ECO:0000313" key="2">
    <source>
        <dbReference type="EMBL" id="ACL06264.1"/>
    </source>
</evidence>
<evidence type="ECO:0000313" key="3">
    <source>
        <dbReference type="Proteomes" id="UP000000739"/>
    </source>
</evidence>
<name>B8FNI3_DESAL</name>
<feature type="region of interest" description="Disordered" evidence="1">
    <location>
        <begin position="250"/>
        <end position="273"/>
    </location>
</feature>
<dbReference type="AlphaFoldDB" id="B8FNI3"/>
<dbReference type="EMBL" id="CP001322">
    <property type="protein sequence ID" value="ACL06264.1"/>
    <property type="molecule type" value="Genomic_DNA"/>
</dbReference>
<dbReference type="HOGENOM" id="CLU_055973_0_1_7"/>
<protein>
    <submittedName>
        <fullName evidence="2">Uncharacterized protein</fullName>
    </submittedName>
</protein>
<dbReference type="eggNOG" id="ENOG5032V4G">
    <property type="taxonomic scope" value="Bacteria"/>
</dbReference>
<gene>
    <name evidence="2" type="ordered locus">Dalk_4586</name>
</gene>
<dbReference type="KEGG" id="dal:Dalk_4586"/>
<keyword evidence="3" id="KW-1185">Reference proteome</keyword>
<dbReference type="Proteomes" id="UP000000739">
    <property type="component" value="Chromosome"/>
</dbReference>
<organism evidence="2 3">
    <name type="scientific">Desulfatibacillum aliphaticivorans</name>
    <dbReference type="NCBI Taxonomy" id="218208"/>
    <lineage>
        <taxon>Bacteria</taxon>
        <taxon>Pseudomonadati</taxon>
        <taxon>Thermodesulfobacteriota</taxon>
        <taxon>Desulfobacteria</taxon>
        <taxon>Desulfobacterales</taxon>
        <taxon>Desulfatibacillaceae</taxon>
        <taxon>Desulfatibacillum</taxon>
    </lineage>
</organism>
<proteinExistence type="predicted"/>
<reference evidence="2 3" key="1">
    <citation type="journal article" date="2012" name="Environ. Microbiol.">
        <title>The genome sequence of Desulfatibacillum alkenivorans AK-01: a blueprint for anaerobic alkane oxidation.</title>
        <authorList>
            <person name="Callaghan A.V."/>
            <person name="Morris B.E."/>
            <person name="Pereira I.A."/>
            <person name="McInerney M.J."/>
            <person name="Austin R.N."/>
            <person name="Groves J.T."/>
            <person name="Kukor J.J."/>
            <person name="Suflita J.M."/>
            <person name="Young L.Y."/>
            <person name="Zylstra G.J."/>
            <person name="Wawrik B."/>
        </authorList>
    </citation>
    <scope>NUCLEOTIDE SEQUENCE [LARGE SCALE GENOMIC DNA]</scope>
    <source>
        <strain evidence="2 3">AK-01</strain>
    </source>
</reference>
<dbReference type="RefSeq" id="WP_015949303.1">
    <property type="nucleotide sequence ID" value="NC_011768.1"/>
</dbReference>
<sequence>MGKYRKVEVAIWNDKNFREFSDSGKLVFLFLITHPHMTSLGAMRASQNGLADELGWQPKAFSKAFEEALSKGMVKYDERACFVWLPKFLKHNGPESPNVVKSWGKALDMLPECVLYYELLQHVKRYTESLSEGYRKALPKDFSKAMPNQEQEQEQEQDKNLFVETSDEVRLAEFLFKHIKKNNPKAKEPNYQTWAKEFDLIIRLDGKSLDEIKEMIRWTQKDEFWKGNILSPGKLRKQWDQLAVKSRIGLPGQQPEIPDAPKLYDFSDMDSDE</sequence>
<evidence type="ECO:0000256" key="1">
    <source>
        <dbReference type="SAM" id="MobiDB-lite"/>
    </source>
</evidence>
<accession>B8FNI3</accession>